<feature type="region of interest" description="Disordered" evidence="1">
    <location>
        <begin position="328"/>
        <end position="354"/>
    </location>
</feature>
<name>A0A0S4KKH2_BODSA</name>
<feature type="compositionally biased region" description="Low complexity" evidence="1">
    <location>
        <begin position="829"/>
        <end position="840"/>
    </location>
</feature>
<sequence>AGSDARLTAVLAAALAINVAFLAYAVLAVLEAARIRLQHEAKTSSLAKDALETLEGRSISQMEAKIANLRRDVVAQETRIHRSVAPFRELLLCHTNEHHYSPAGQRTSRAWNAIDAHSGDQKKNVTTAVSSIPADTNLAPSMLVFPSAPLSLLSSVTSGTPSASMLCTPQQVRLATKHESGQSAPMQMLTIPVHSNSQGPSSLLSSARVSKNDFGESLSTSAVVLLSQSAAVSMDSAEVTVAQESWAMRSSKSFKFDYHDLAEAETAANNLEVVSASPVVQDAPQSFPQQRNWKSSSSSGIGATRTLPSASMLERFFSHPFIGSDLTPRPPLHPQLLKSPAAGKTASARDAVPMPGPNFDGAAFHLFDFAQDDFDVMSIPPPPRASSQEPDAGPQEQRRKTAFNLDGDVDVSDLIFNDEAIMLWGDDDDDSISRGGGGGGGGDAASQVPPLPFEYSIDIDQVSFDEFFDERSFATLPRRSSQFKGGDTLPPPSPAYVTIHKNEETSIRPFGRDDRSSSRSSGKDDDDDIVSLVLKANLLPAEMQRNATTSFSWKMRNDQLFSRDIPIFDDSEEAPFLEEGTTVVRVQGPTPELSPGQAPLSMSRRTHPEENLHRPLLTAEELRELSDDLDELLSRHISTTVTPRVADTFMESNARMGSSHVFYSDSDIIANESAPLPFSAAQELQQLLGGSIDVLESDVFGDEGDLVFALSDGHGDDAANRRLDESISIGTCTTTPGTTARRRSSTQVLNALPLLRSSSLRRRERRESGGDNSQPSLMTDTRRGTSLHVDNHDVVERQLVKALVALQATYLLTPRLLGAVMADEERHASNNNNNNSNDSSEVAEASLSQVALTQRLQRHLTGIMDLEAQAMHLLVQMESLRRRRSK</sequence>
<feature type="region of interest" description="Disordered" evidence="1">
    <location>
        <begin position="377"/>
        <end position="398"/>
    </location>
</feature>
<feature type="non-terminal residue" evidence="2">
    <location>
        <position position="1"/>
    </location>
</feature>
<dbReference type="VEuPathDB" id="TriTrypDB:BSAL_23085"/>
<feature type="compositionally biased region" description="Basic and acidic residues" evidence="1">
    <location>
        <begin position="501"/>
        <end position="523"/>
    </location>
</feature>
<feature type="region of interest" description="Disordered" evidence="1">
    <location>
        <begin position="283"/>
        <end position="302"/>
    </location>
</feature>
<accession>A0A0S4KKH2</accession>
<feature type="region of interest" description="Disordered" evidence="1">
    <location>
        <begin position="587"/>
        <end position="610"/>
    </location>
</feature>
<keyword evidence="3" id="KW-1185">Reference proteome</keyword>
<evidence type="ECO:0000313" key="3">
    <source>
        <dbReference type="Proteomes" id="UP000051952"/>
    </source>
</evidence>
<protein>
    <submittedName>
        <fullName evidence="2">Membrane-associated protein, putative</fullName>
    </submittedName>
</protein>
<proteinExistence type="predicted"/>
<dbReference type="Proteomes" id="UP000051952">
    <property type="component" value="Unassembled WGS sequence"/>
</dbReference>
<feature type="region of interest" description="Disordered" evidence="1">
    <location>
        <begin position="501"/>
        <end position="526"/>
    </location>
</feature>
<feature type="region of interest" description="Disordered" evidence="1">
    <location>
        <begin position="827"/>
        <end position="846"/>
    </location>
</feature>
<dbReference type="EMBL" id="CYKH01001763">
    <property type="protein sequence ID" value="CUI15090.1"/>
    <property type="molecule type" value="Genomic_DNA"/>
</dbReference>
<feature type="region of interest" description="Disordered" evidence="1">
    <location>
        <begin position="427"/>
        <end position="450"/>
    </location>
</feature>
<evidence type="ECO:0000313" key="2">
    <source>
        <dbReference type="EMBL" id="CUI15090.1"/>
    </source>
</evidence>
<feature type="region of interest" description="Disordered" evidence="1">
    <location>
        <begin position="759"/>
        <end position="785"/>
    </location>
</feature>
<evidence type="ECO:0000256" key="1">
    <source>
        <dbReference type="SAM" id="MobiDB-lite"/>
    </source>
</evidence>
<dbReference type="AlphaFoldDB" id="A0A0S4KKH2"/>
<feature type="compositionally biased region" description="Polar residues" evidence="1">
    <location>
        <begin position="770"/>
        <end position="779"/>
    </location>
</feature>
<organism evidence="2 3">
    <name type="scientific">Bodo saltans</name>
    <name type="common">Flagellated protozoan</name>
    <dbReference type="NCBI Taxonomy" id="75058"/>
    <lineage>
        <taxon>Eukaryota</taxon>
        <taxon>Discoba</taxon>
        <taxon>Euglenozoa</taxon>
        <taxon>Kinetoplastea</taxon>
        <taxon>Metakinetoplastina</taxon>
        <taxon>Eubodonida</taxon>
        <taxon>Bodonidae</taxon>
        <taxon>Bodo</taxon>
    </lineage>
</organism>
<feature type="compositionally biased region" description="Gly residues" evidence="1">
    <location>
        <begin position="434"/>
        <end position="443"/>
    </location>
</feature>
<reference evidence="3" key="1">
    <citation type="submission" date="2015-09" db="EMBL/GenBank/DDBJ databases">
        <authorList>
            <consortium name="Pathogen Informatics"/>
        </authorList>
    </citation>
    <scope>NUCLEOTIDE SEQUENCE [LARGE SCALE GENOMIC DNA]</scope>
    <source>
        <strain evidence="3">Lake Konstanz</strain>
    </source>
</reference>
<gene>
    <name evidence="2" type="ORF">BSAL_23085</name>
</gene>